<dbReference type="AlphaFoldDB" id="A0AAD6VJD6"/>
<dbReference type="InterPro" id="IPR011006">
    <property type="entry name" value="CheY-like_superfamily"/>
</dbReference>
<evidence type="ECO:0000259" key="8">
    <source>
        <dbReference type="PROSITE" id="PS50110"/>
    </source>
</evidence>
<dbReference type="CDD" id="cd00082">
    <property type="entry name" value="HisKA"/>
    <property type="match status" value="1"/>
</dbReference>
<keyword evidence="5" id="KW-0418">Kinase</keyword>
<dbReference type="Pfam" id="PF00072">
    <property type="entry name" value="Response_reg"/>
    <property type="match status" value="1"/>
</dbReference>
<dbReference type="Gene3D" id="3.40.50.2300">
    <property type="match status" value="1"/>
</dbReference>
<dbReference type="InterPro" id="IPR036890">
    <property type="entry name" value="HATPase_C_sf"/>
</dbReference>
<evidence type="ECO:0000256" key="4">
    <source>
        <dbReference type="ARBA" id="ARBA00022679"/>
    </source>
</evidence>
<feature type="domain" description="Histidine kinase" evidence="7">
    <location>
        <begin position="505"/>
        <end position="750"/>
    </location>
</feature>
<evidence type="ECO:0000256" key="5">
    <source>
        <dbReference type="ARBA" id="ARBA00022777"/>
    </source>
</evidence>
<dbReference type="PROSITE" id="PS50110">
    <property type="entry name" value="RESPONSE_REGULATORY"/>
    <property type="match status" value="1"/>
</dbReference>
<evidence type="ECO:0000313" key="9">
    <source>
        <dbReference type="EMBL" id="KAJ7211359.1"/>
    </source>
</evidence>
<feature type="modified residue" description="4-aspartylphosphate" evidence="6">
    <location>
        <position position="865"/>
    </location>
</feature>
<dbReference type="Gene3D" id="1.10.287.130">
    <property type="match status" value="1"/>
</dbReference>
<dbReference type="EMBL" id="JARJCW010000026">
    <property type="protein sequence ID" value="KAJ7211359.1"/>
    <property type="molecule type" value="Genomic_DNA"/>
</dbReference>
<keyword evidence="10" id="KW-1185">Reference proteome</keyword>
<dbReference type="InterPro" id="IPR003661">
    <property type="entry name" value="HisK_dim/P_dom"/>
</dbReference>
<dbReference type="Pfam" id="PF00512">
    <property type="entry name" value="HisKA"/>
    <property type="match status" value="1"/>
</dbReference>
<dbReference type="InterPro" id="IPR004358">
    <property type="entry name" value="Sig_transdc_His_kin-like_C"/>
</dbReference>
<dbReference type="Pfam" id="PF02518">
    <property type="entry name" value="HATPase_c"/>
    <property type="match status" value="1"/>
</dbReference>
<dbReference type="InterPro" id="IPR001789">
    <property type="entry name" value="Sig_transdc_resp-reg_receiver"/>
</dbReference>
<keyword evidence="3 6" id="KW-0597">Phosphoprotein</keyword>
<evidence type="ECO:0000313" key="10">
    <source>
        <dbReference type="Proteomes" id="UP001219525"/>
    </source>
</evidence>
<dbReference type="CDD" id="cd17546">
    <property type="entry name" value="REC_hyHK_CKI1_RcsC-like"/>
    <property type="match status" value="1"/>
</dbReference>
<dbReference type="SUPFAM" id="SSF52172">
    <property type="entry name" value="CheY-like"/>
    <property type="match status" value="1"/>
</dbReference>
<name>A0AAD6VJD6_9AGAR</name>
<evidence type="ECO:0000256" key="6">
    <source>
        <dbReference type="PROSITE-ProRule" id="PRU00169"/>
    </source>
</evidence>
<comment type="caution">
    <text evidence="9">The sequence shown here is derived from an EMBL/GenBank/DDBJ whole genome shotgun (WGS) entry which is preliminary data.</text>
</comment>
<comment type="catalytic activity">
    <reaction evidence="1">
        <text>ATP + protein L-histidine = ADP + protein N-phospho-L-histidine.</text>
        <dbReference type="EC" id="2.7.13.3"/>
    </reaction>
</comment>
<dbReference type="SMART" id="SM00387">
    <property type="entry name" value="HATPase_c"/>
    <property type="match status" value="1"/>
</dbReference>
<gene>
    <name evidence="9" type="ORF">GGX14DRAFT_450013</name>
</gene>
<dbReference type="SMART" id="SM00388">
    <property type="entry name" value="HisKA"/>
    <property type="match status" value="1"/>
</dbReference>
<dbReference type="InterPro" id="IPR003594">
    <property type="entry name" value="HATPase_dom"/>
</dbReference>
<dbReference type="PROSITE" id="PS50109">
    <property type="entry name" value="HIS_KIN"/>
    <property type="match status" value="1"/>
</dbReference>
<evidence type="ECO:0000259" key="7">
    <source>
        <dbReference type="PROSITE" id="PS50109"/>
    </source>
</evidence>
<dbReference type="Gene3D" id="3.30.565.10">
    <property type="entry name" value="Histidine kinase-like ATPase, C-terminal domain"/>
    <property type="match status" value="1"/>
</dbReference>
<reference evidence="9" key="1">
    <citation type="submission" date="2023-03" db="EMBL/GenBank/DDBJ databases">
        <title>Massive genome expansion in bonnet fungi (Mycena s.s.) driven by repeated elements and novel gene families across ecological guilds.</title>
        <authorList>
            <consortium name="Lawrence Berkeley National Laboratory"/>
            <person name="Harder C.B."/>
            <person name="Miyauchi S."/>
            <person name="Viragh M."/>
            <person name="Kuo A."/>
            <person name="Thoen E."/>
            <person name="Andreopoulos B."/>
            <person name="Lu D."/>
            <person name="Skrede I."/>
            <person name="Drula E."/>
            <person name="Henrissat B."/>
            <person name="Morin E."/>
            <person name="Kohler A."/>
            <person name="Barry K."/>
            <person name="LaButti K."/>
            <person name="Morin E."/>
            <person name="Salamov A."/>
            <person name="Lipzen A."/>
            <person name="Mereny Z."/>
            <person name="Hegedus B."/>
            <person name="Baldrian P."/>
            <person name="Stursova M."/>
            <person name="Weitz H."/>
            <person name="Taylor A."/>
            <person name="Grigoriev I.V."/>
            <person name="Nagy L.G."/>
            <person name="Martin F."/>
            <person name="Kauserud H."/>
        </authorList>
    </citation>
    <scope>NUCLEOTIDE SEQUENCE</scope>
    <source>
        <strain evidence="9">9144</strain>
    </source>
</reference>
<dbReference type="SUPFAM" id="SSF47384">
    <property type="entry name" value="Homodimeric domain of signal transducing histidine kinase"/>
    <property type="match status" value="1"/>
</dbReference>
<dbReference type="GO" id="GO:0009927">
    <property type="term" value="F:histidine phosphotransfer kinase activity"/>
    <property type="evidence" value="ECO:0007669"/>
    <property type="project" value="TreeGrafter"/>
</dbReference>
<accession>A0AAD6VJD6</accession>
<dbReference type="PANTHER" id="PTHR43047:SF72">
    <property type="entry name" value="OSMOSENSING HISTIDINE PROTEIN KINASE SLN1"/>
    <property type="match status" value="1"/>
</dbReference>
<dbReference type="SUPFAM" id="SSF55874">
    <property type="entry name" value="ATPase domain of HSP90 chaperone/DNA topoisomerase II/histidine kinase"/>
    <property type="match status" value="1"/>
</dbReference>
<dbReference type="InterPro" id="IPR005467">
    <property type="entry name" value="His_kinase_dom"/>
</dbReference>
<sequence>MTTAALEDTDPLTTQWTLFLQDYARGNERSPPFHLPSWSSQDAIPPLPSFQVPLYPPGEVTPETARMIAQFYKQYRFLPPPPSDEEYTRRRTIEEYNLFRQDQIENFQRCISLVSSIFPFAPVCIISLFQNDVQVIVSKSGEFPVRLGEALVTETSICGHVVLKKNGEPTELVELGNDWRFIGNPWCGAAGGTRQGYVGVPITLDVDPSNPRPSERITVGVLALMWQQPIPKLTDTQRKVLHDISAMLGVQLRSTWEGWRGGKETKMRNAVSLFLEGALVEPSQQAITDAAVAIADPLVQGTPHPSRSAMRGSAANLFSTLCANAAEQICKLLEAEFAIIIDLSSFHATQTNTAQRSHSWMMSDQESQTRLSQRILACCSAPVCSGLEANFATPAAMMAIAGFLDMSVTTGRSVFPAPWTHSGLENLLSLPRERGKNYTVPHIALPFYTAQQPKLLIVVASAAPLFTFNQSDVTFARNVGLVLVARTAQNAVVEANAAKTAFVSQMSHELRTPLHGLLGHLDLLRDRFSSGELSTVPALLDSAEYCGTALRDIVDDVLDYGKMSRADGSGASSPRHTAVDLLQITVEASRSCWIRRQQGQSATASGSTADAKSAVELIVEWEDRSMLKGWWIRLDVPGFIRILNNLVANSLKYTADGIITVTLVSGRGRDNDGNETRHIILRCEDSGRGIAPDFMDQIFDPFTQADSFSPGAGLGLHITKSIVDRMGGTITVESVPGSGTIVTVVLPIEELELGPPDTTRFMQRIVMSSEVTPPPSPPPYLNGSNDTSAVQICPPSKVTTPRYKSVSECEDQPHLTILVVDDNAISRKILVTISQRLNATAHQAEDGLSALEVFRQVHPQVVWTDVSMPRMDGVTAAKEMRAIEREMGWPASHIVAITGLGMSDEHIRREALVSPAALDGWLVKGQINMKSLRESLVALRRKLREPAL</sequence>
<evidence type="ECO:0000256" key="1">
    <source>
        <dbReference type="ARBA" id="ARBA00000085"/>
    </source>
</evidence>
<keyword evidence="4" id="KW-0808">Transferase</keyword>
<dbReference type="PRINTS" id="PR00344">
    <property type="entry name" value="BCTRLSENSOR"/>
</dbReference>
<organism evidence="9 10">
    <name type="scientific">Mycena pura</name>
    <dbReference type="NCBI Taxonomy" id="153505"/>
    <lineage>
        <taxon>Eukaryota</taxon>
        <taxon>Fungi</taxon>
        <taxon>Dikarya</taxon>
        <taxon>Basidiomycota</taxon>
        <taxon>Agaricomycotina</taxon>
        <taxon>Agaricomycetes</taxon>
        <taxon>Agaricomycetidae</taxon>
        <taxon>Agaricales</taxon>
        <taxon>Marasmiineae</taxon>
        <taxon>Mycenaceae</taxon>
        <taxon>Mycena</taxon>
    </lineage>
</organism>
<proteinExistence type="predicted"/>
<evidence type="ECO:0000256" key="3">
    <source>
        <dbReference type="ARBA" id="ARBA00022553"/>
    </source>
</evidence>
<feature type="domain" description="Response regulatory" evidence="8">
    <location>
        <begin position="816"/>
        <end position="939"/>
    </location>
</feature>
<dbReference type="GO" id="GO:0000155">
    <property type="term" value="F:phosphorelay sensor kinase activity"/>
    <property type="evidence" value="ECO:0007669"/>
    <property type="project" value="InterPro"/>
</dbReference>
<dbReference type="SMART" id="SM00448">
    <property type="entry name" value="REC"/>
    <property type="match status" value="1"/>
</dbReference>
<dbReference type="GO" id="GO:0005886">
    <property type="term" value="C:plasma membrane"/>
    <property type="evidence" value="ECO:0007669"/>
    <property type="project" value="TreeGrafter"/>
</dbReference>
<dbReference type="InterPro" id="IPR036097">
    <property type="entry name" value="HisK_dim/P_sf"/>
</dbReference>
<dbReference type="Proteomes" id="UP001219525">
    <property type="component" value="Unassembled WGS sequence"/>
</dbReference>
<protein>
    <recommendedName>
        <fullName evidence="2">histidine kinase</fullName>
        <ecNumber evidence="2">2.7.13.3</ecNumber>
    </recommendedName>
</protein>
<dbReference type="PANTHER" id="PTHR43047">
    <property type="entry name" value="TWO-COMPONENT HISTIDINE PROTEIN KINASE"/>
    <property type="match status" value="1"/>
</dbReference>
<evidence type="ECO:0000256" key="2">
    <source>
        <dbReference type="ARBA" id="ARBA00012438"/>
    </source>
</evidence>
<dbReference type="EC" id="2.7.13.3" evidence="2"/>
<feature type="non-terminal residue" evidence="9">
    <location>
        <position position="1"/>
    </location>
</feature>